<evidence type="ECO:0000256" key="10">
    <source>
        <dbReference type="ARBA" id="ARBA00023026"/>
    </source>
</evidence>
<dbReference type="HOGENOM" id="CLU_008523_10_3_1"/>
<keyword evidence="16" id="KW-0812">Transmembrane</keyword>
<dbReference type="OMA" id="PASTWHI"/>
<dbReference type="PROSITE" id="PS00560">
    <property type="entry name" value="CARBOXYPEPT_SER_HIS"/>
    <property type="match status" value="1"/>
</dbReference>
<comment type="function">
    <text evidence="14">Extracellular serine carboxypeptidase that contributes to pathogenicity.</text>
</comment>
<feature type="signal peptide" evidence="15">
    <location>
        <begin position="1"/>
        <end position="20"/>
    </location>
</feature>
<evidence type="ECO:0000256" key="2">
    <source>
        <dbReference type="ARBA" id="ARBA00004609"/>
    </source>
</evidence>
<keyword evidence="11 16" id="KW-0472">Membrane</keyword>
<evidence type="ECO:0000313" key="17">
    <source>
        <dbReference type="EMBL" id="EER37610.1"/>
    </source>
</evidence>
<evidence type="ECO:0000256" key="15">
    <source>
        <dbReference type="RuleBase" id="RU361156"/>
    </source>
</evidence>
<evidence type="ECO:0000256" key="3">
    <source>
        <dbReference type="ARBA" id="ARBA00009431"/>
    </source>
</evidence>
<keyword evidence="5" id="KW-0336">GPI-anchor</keyword>
<dbReference type="EC" id="3.4.16.-" evidence="15"/>
<protein>
    <recommendedName>
        <fullName evidence="15">Carboxypeptidase</fullName>
        <ecNumber evidence="15">3.4.16.-</ecNumber>
    </recommendedName>
</protein>
<organism evidence="17 18">
    <name type="scientific">Ajellomyces capsulatus (strain H143)</name>
    <name type="common">Darling's disease fungus</name>
    <name type="synonym">Histoplasma capsulatum</name>
    <dbReference type="NCBI Taxonomy" id="544712"/>
    <lineage>
        <taxon>Eukaryota</taxon>
        <taxon>Fungi</taxon>
        <taxon>Dikarya</taxon>
        <taxon>Ascomycota</taxon>
        <taxon>Pezizomycotina</taxon>
        <taxon>Eurotiomycetes</taxon>
        <taxon>Eurotiomycetidae</taxon>
        <taxon>Onygenales</taxon>
        <taxon>Ajellomycetaceae</taxon>
        <taxon>Histoplasma</taxon>
    </lineage>
</organism>
<dbReference type="OrthoDB" id="443318at2759"/>
<keyword evidence="13" id="KW-0449">Lipoprotein</keyword>
<comment type="subcellular location">
    <subcellularLocation>
        <location evidence="2">Cell membrane</location>
        <topology evidence="2">Lipid-anchor</topology>
        <topology evidence="2">GPI-anchor</topology>
    </subcellularLocation>
</comment>
<dbReference type="AlphaFoldDB" id="C6HPZ9"/>
<dbReference type="Pfam" id="PF00450">
    <property type="entry name" value="Peptidase_S10"/>
    <property type="match status" value="1"/>
</dbReference>
<dbReference type="STRING" id="544712.C6HPZ9"/>
<feature type="chain" id="PRO_5005125603" description="Carboxypeptidase" evidence="15">
    <location>
        <begin position="21"/>
        <end position="661"/>
    </location>
</feature>
<evidence type="ECO:0000256" key="8">
    <source>
        <dbReference type="ARBA" id="ARBA00022729"/>
    </source>
</evidence>
<dbReference type="GO" id="GO:0098552">
    <property type="term" value="C:side of membrane"/>
    <property type="evidence" value="ECO:0007669"/>
    <property type="project" value="UniProtKB-KW"/>
</dbReference>
<evidence type="ECO:0000256" key="16">
    <source>
        <dbReference type="SAM" id="Phobius"/>
    </source>
</evidence>
<accession>C6HPZ9</accession>
<evidence type="ECO:0000256" key="14">
    <source>
        <dbReference type="ARBA" id="ARBA00037356"/>
    </source>
</evidence>
<reference evidence="18" key="1">
    <citation type="submission" date="2009-05" db="EMBL/GenBank/DDBJ databases">
        <title>The genome sequence of Ajellomyces capsulatus strain H143.</title>
        <authorList>
            <person name="Champion M."/>
            <person name="Cuomo C.A."/>
            <person name="Ma L.-J."/>
            <person name="Henn M.R."/>
            <person name="Sil A."/>
            <person name="Goldman B."/>
            <person name="Young S.K."/>
            <person name="Kodira C.D."/>
            <person name="Zeng Q."/>
            <person name="Koehrsen M."/>
            <person name="Alvarado L."/>
            <person name="Berlin A.M."/>
            <person name="Borenstein D."/>
            <person name="Chen Z."/>
            <person name="Engels R."/>
            <person name="Freedman E."/>
            <person name="Gellesch M."/>
            <person name="Goldberg J."/>
            <person name="Griggs A."/>
            <person name="Gujja S."/>
            <person name="Heiman D.I."/>
            <person name="Hepburn T.A."/>
            <person name="Howarth C."/>
            <person name="Jen D."/>
            <person name="Larson L."/>
            <person name="Lewis B."/>
            <person name="Mehta T."/>
            <person name="Park D."/>
            <person name="Pearson M."/>
            <person name="Roberts A."/>
            <person name="Saif S."/>
            <person name="Shea T.D."/>
            <person name="Shenoy N."/>
            <person name="Sisk P."/>
            <person name="Stolte C."/>
            <person name="Sykes S."/>
            <person name="Walk T."/>
            <person name="White J."/>
            <person name="Yandava C."/>
            <person name="Klein B."/>
            <person name="McEwen J.G."/>
            <person name="Puccia R."/>
            <person name="Goldman G.H."/>
            <person name="Felipe M.S."/>
            <person name="Nino-Vega G."/>
            <person name="San-Blas G."/>
            <person name="Taylor J.W."/>
            <person name="Mendoza L."/>
            <person name="Galagan J.E."/>
            <person name="Nusbaum C."/>
            <person name="Birren B.W."/>
        </authorList>
    </citation>
    <scope>NUCLEOTIDE SEQUENCE [LARGE SCALE GENOMIC DNA]</scope>
    <source>
        <strain evidence="18">H143</strain>
    </source>
</reference>
<evidence type="ECO:0000256" key="5">
    <source>
        <dbReference type="ARBA" id="ARBA00022622"/>
    </source>
</evidence>
<evidence type="ECO:0000256" key="12">
    <source>
        <dbReference type="ARBA" id="ARBA00023180"/>
    </source>
</evidence>
<dbReference type="InterPro" id="IPR018202">
    <property type="entry name" value="Ser_caboxypep_ser_AS"/>
</dbReference>
<evidence type="ECO:0000313" key="18">
    <source>
        <dbReference type="Proteomes" id="UP000002624"/>
    </source>
</evidence>
<keyword evidence="16" id="KW-1133">Transmembrane helix</keyword>
<feature type="transmembrane region" description="Helical" evidence="16">
    <location>
        <begin position="641"/>
        <end position="660"/>
    </location>
</feature>
<dbReference type="PANTHER" id="PTHR11802:SF189">
    <property type="entry name" value="CARBOXYPEPTIDASE"/>
    <property type="match status" value="1"/>
</dbReference>
<dbReference type="Proteomes" id="UP000002624">
    <property type="component" value="Unassembled WGS sequence"/>
</dbReference>
<evidence type="ECO:0000256" key="13">
    <source>
        <dbReference type="ARBA" id="ARBA00023288"/>
    </source>
</evidence>
<dbReference type="GO" id="GO:0005886">
    <property type="term" value="C:plasma membrane"/>
    <property type="evidence" value="ECO:0007669"/>
    <property type="project" value="UniProtKB-SubCell"/>
</dbReference>
<dbReference type="SUPFAM" id="SSF53474">
    <property type="entry name" value="alpha/beta-Hydrolases"/>
    <property type="match status" value="1"/>
</dbReference>
<keyword evidence="12" id="KW-0325">Glycoprotein</keyword>
<dbReference type="PANTHER" id="PTHR11802">
    <property type="entry name" value="SERINE PROTEASE FAMILY S10 SERINE CARBOXYPEPTIDASE"/>
    <property type="match status" value="1"/>
</dbReference>
<keyword evidence="6 15" id="KW-0121">Carboxypeptidase</keyword>
<keyword evidence="7 15" id="KW-0645">Protease</keyword>
<name>C6HPZ9_AJECH</name>
<keyword evidence="8 15" id="KW-0732">Signal</keyword>
<evidence type="ECO:0000256" key="11">
    <source>
        <dbReference type="ARBA" id="ARBA00023136"/>
    </source>
</evidence>
<evidence type="ECO:0000256" key="4">
    <source>
        <dbReference type="ARBA" id="ARBA00022475"/>
    </source>
</evidence>
<dbReference type="InterPro" id="IPR001563">
    <property type="entry name" value="Peptidase_S10"/>
</dbReference>
<keyword evidence="4" id="KW-1003">Cell membrane</keyword>
<gene>
    <name evidence="17" type="ORF">HCDG_08280</name>
</gene>
<keyword evidence="9 15" id="KW-0378">Hydrolase</keyword>
<dbReference type="InterPro" id="IPR029058">
    <property type="entry name" value="AB_hydrolase_fold"/>
</dbReference>
<evidence type="ECO:0000256" key="6">
    <source>
        <dbReference type="ARBA" id="ARBA00022645"/>
    </source>
</evidence>
<dbReference type="InterPro" id="IPR033124">
    <property type="entry name" value="Ser_caboxypep_his_AS"/>
</dbReference>
<proteinExistence type="inferred from homology"/>
<dbReference type="EMBL" id="GG692434">
    <property type="protein sequence ID" value="EER37610.1"/>
    <property type="molecule type" value="Genomic_DNA"/>
</dbReference>
<evidence type="ECO:0000256" key="1">
    <source>
        <dbReference type="ARBA" id="ARBA00001003"/>
    </source>
</evidence>
<dbReference type="MEROPS" id="S10.016"/>
<dbReference type="GO" id="GO:0006508">
    <property type="term" value="P:proteolysis"/>
    <property type="evidence" value="ECO:0007669"/>
    <property type="project" value="UniProtKB-KW"/>
</dbReference>
<dbReference type="GO" id="GO:0000324">
    <property type="term" value="C:fungal-type vacuole"/>
    <property type="evidence" value="ECO:0007669"/>
    <property type="project" value="TreeGrafter"/>
</dbReference>
<evidence type="ECO:0000256" key="9">
    <source>
        <dbReference type="ARBA" id="ARBA00022801"/>
    </source>
</evidence>
<dbReference type="VEuPathDB" id="FungiDB:HCDG_08280"/>
<dbReference type="PROSITE" id="PS00131">
    <property type="entry name" value="CARBOXYPEPT_SER_SER"/>
    <property type="match status" value="1"/>
</dbReference>
<comment type="catalytic activity">
    <reaction evidence="1">
        <text>Preferential release of a C-terminal arginine or lysine residue.</text>
        <dbReference type="EC" id="3.4.16.6"/>
    </reaction>
</comment>
<sequence>MWFPLAISVAVVGLAQPALSQYFPPTPEDLRTVSLKNGLSISYKQTTICEATPGVRAYAGYVHLPPRTLEDVGVYQNYSINTFFWFFEAREDPINAPIAIFLNGGPGSSSMFGLFQENGPCTVNHDSNSTTLNPWSWNRNVNMLYVDQPVQTGFSYDKLVNVTVELVSGNIMVKDFSNGVPVQNNTFWVGSYPSQIPQNTANNTLNAARAFWHFSQAWFQGFPQYKPTNSKISIWAESYGGKYGPSFARFLLEQNRKIEEGTIGHEDSKMIIHIDTLGIISGCIDIFSQILTYPEFTRNNTYGIEAVNNSTYETMIDTYHKSGGCAEQLQHCRRLTYEGDLTHDGSNATVNEACRNASQACVGVEEPYSSTSGRGYYDIAHPRADPFPPPFFQGYLNRPHVQADLGVPLNFTSGSLAVYRAFNTTGDYVSPGAHGYTNDIGYLLESGVKVAMIYGDRDYSCNWVGGENTSLSIKYSNSSRFRAAGYSDIRTNSSYVGGQVRQYGGFSFSRVYQAGHMVPAYQPETAFEIFRRVMFDMDIATGKVNTMIDKAYSTKGQRTTFQIKNEPPPMPKPTCYILAPGTCTDDQVAVVVNGSGLILDYILIDENTKHLFPDIKFPTPTSAGSTPTNTAKKATAARTKLGNGSLSVYMVLLALFLLLVK</sequence>
<dbReference type="Gene3D" id="3.40.50.1820">
    <property type="entry name" value="alpha/beta hydrolase"/>
    <property type="match status" value="1"/>
</dbReference>
<keyword evidence="10" id="KW-0843">Virulence</keyword>
<dbReference type="PRINTS" id="PR00724">
    <property type="entry name" value="CRBOXYPTASEC"/>
</dbReference>
<dbReference type="GO" id="GO:0004185">
    <property type="term" value="F:serine-type carboxypeptidase activity"/>
    <property type="evidence" value="ECO:0007669"/>
    <property type="project" value="UniProtKB-UniRule"/>
</dbReference>
<comment type="similarity">
    <text evidence="3 15">Belongs to the peptidase S10 family.</text>
</comment>
<evidence type="ECO:0000256" key="7">
    <source>
        <dbReference type="ARBA" id="ARBA00022670"/>
    </source>
</evidence>
<dbReference type="eggNOG" id="KOG1282">
    <property type="taxonomic scope" value="Eukaryota"/>
</dbReference>